<dbReference type="InterPro" id="IPR004143">
    <property type="entry name" value="BPL_LPL_catalytic"/>
</dbReference>
<keyword evidence="6" id="KW-0808">Transferase</keyword>
<name>A0A4P9YF61_ROZAC</name>
<dbReference type="CDD" id="cd16443">
    <property type="entry name" value="LplA"/>
    <property type="match status" value="1"/>
</dbReference>
<evidence type="ECO:0000256" key="1">
    <source>
        <dbReference type="ARBA" id="ARBA00003253"/>
    </source>
</evidence>
<comment type="pathway">
    <text evidence="2">Protein modification; protein lipoylation via exogenous pathway; protein N(6)-(lipoyl)lysine from lipoate: step 2/2.</text>
</comment>
<comment type="similarity">
    <text evidence="3">Belongs to the LplA family.</text>
</comment>
<evidence type="ECO:0000256" key="3">
    <source>
        <dbReference type="ARBA" id="ARBA00008242"/>
    </source>
</evidence>
<dbReference type="UniPathway" id="UPA00537">
    <property type="reaction ID" value="UER00595"/>
</dbReference>
<dbReference type="GO" id="GO:0016874">
    <property type="term" value="F:ligase activity"/>
    <property type="evidence" value="ECO:0007669"/>
    <property type="project" value="UniProtKB-KW"/>
</dbReference>
<dbReference type="GO" id="GO:0009249">
    <property type="term" value="P:protein lipoylation"/>
    <property type="evidence" value="ECO:0007669"/>
    <property type="project" value="InterPro"/>
</dbReference>
<organism evidence="6 7">
    <name type="scientific">Rozella allomycis (strain CSF55)</name>
    <dbReference type="NCBI Taxonomy" id="988480"/>
    <lineage>
        <taxon>Eukaryota</taxon>
        <taxon>Fungi</taxon>
        <taxon>Fungi incertae sedis</taxon>
        <taxon>Cryptomycota</taxon>
        <taxon>Cryptomycota incertae sedis</taxon>
        <taxon>Rozella</taxon>
    </lineage>
</organism>
<evidence type="ECO:0000313" key="6">
    <source>
        <dbReference type="EMBL" id="RKP18143.1"/>
    </source>
</evidence>
<evidence type="ECO:0000256" key="4">
    <source>
        <dbReference type="ARBA" id="ARBA00015925"/>
    </source>
</evidence>
<keyword evidence="6" id="KW-0436">Ligase</keyword>
<dbReference type="PANTHER" id="PTHR12561:SF3">
    <property type="entry name" value="LIPOYLTRANSFERASE 1, MITOCHONDRIAL"/>
    <property type="match status" value="1"/>
</dbReference>
<dbReference type="GO" id="GO:0017118">
    <property type="term" value="F:lipoyltransferase activity"/>
    <property type="evidence" value="ECO:0007669"/>
    <property type="project" value="TreeGrafter"/>
</dbReference>
<evidence type="ECO:0000259" key="5">
    <source>
        <dbReference type="PROSITE" id="PS51733"/>
    </source>
</evidence>
<protein>
    <recommendedName>
        <fullName evidence="4">Putative lipoate-protein ligase A</fullName>
    </recommendedName>
</protein>
<dbReference type="PANTHER" id="PTHR12561">
    <property type="entry name" value="LIPOATE-PROTEIN LIGASE"/>
    <property type="match status" value="1"/>
</dbReference>
<dbReference type="GO" id="GO:0005739">
    <property type="term" value="C:mitochondrion"/>
    <property type="evidence" value="ECO:0007669"/>
    <property type="project" value="TreeGrafter"/>
</dbReference>
<comment type="function">
    <text evidence="1">Catalyzes both the ATP-dependent activation of exogenously supplied lipoate to lipoyl-AMP and the transfer of the activated lipoyl onto the lipoyl domains of lipoate-dependent enzymes.</text>
</comment>
<evidence type="ECO:0000313" key="7">
    <source>
        <dbReference type="Proteomes" id="UP000281549"/>
    </source>
</evidence>
<feature type="domain" description="BPL/LPL catalytic" evidence="5">
    <location>
        <begin position="27"/>
        <end position="212"/>
    </location>
</feature>
<dbReference type="InterPro" id="IPR004562">
    <property type="entry name" value="LipoylTrfase_LipoateP_Ligase"/>
</dbReference>
<accession>A0A4P9YF61</accession>
<gene>
    <name evidence="6" type="ORF">ROZALSC1DRAFT_30134</name>
</gene>
<reference evidence="7" key="1">
    <citation type="journal article" date="2018" name="Nat. Microbiol.">
        <title>Leveraging single-cell genomics to expand the fungal tree of life.</title>
        <authorList>
            <person name="Ahrendt S.R."/>
            <person name="Quandt C.A."/>
            <person name="Ciobanu D."/>
            <person name="Clum A."/>
            <person name="Salamov A."/>
            <person name="Andreopoulos B."/>
            <person name="Cheng J.F."/>
            <person name="Woyke T."/>
            <person name="Pelin A."/>
            <person name="Henrissat B."/>
            <person name="Reynolds N.K."/>
            <person name="Benny G.L."/>
            <person name="Smith M.E."/>
            <person name="James T.Y."/>
            <person name="Grigoriev I.V."/>
        </authorList>
    </citation>
    <scope>NUCLEOTIDE SEQUENCE [LARGE SCALE GENOMIC DNA]</scope>
    <source>
        <strain evidence="7">CSF55</strain>
    </source>
</reference>
<dbReference type="InterPro" id="IPR045864">
    <property type="entry name" value="aa-tRNA-synth_II/BPL/LPL"/>
</dbReference>
<dbReference type="PROSITE" id="PS51733">
    <property type="entry name" value="BPL_LPL_CATALYTIC"/>
    <property type="match status" value="1"/>
</dbReference>
<dbReference type="NCBIfam" id="TIGR00545">
    <property type="entry name" value="lipoyltrans"/>
    <property type="match status" value="1"/>
</dbReference>
<dbReference type="Proteomes" id="UP000281549">
    <property type="component" value="Unassembled WGS sequence"/>
</dbReference>
<sequence length="308" mass="36051">MNIIVSKCTNPFINLGYEEFLFQKSLKNIANTFLLYRNRTCLVVGRNQNIWQECNIKFCKKNEVPILRRYSGGGTVYHDLGNSCYSWIRPRQDFDRSHASKLLADTLTDALNVDFRVNSRFDVVYKDKKISGSAFRITNNSSYHHGTLLRNSDLSQLRSCLSEKTVFFDTKAIHSVPSPCININEIGNWDFRHDDFVQHVIKKLKETQSIISEMLSDSIPFNDELHSWKWVWGRTPEFKQIIEVRNKKKLILTVKQCEIIDCAMTDFTESECIELRKLIDRRYEISSLEDLLLCENVKNEIRAQMLPY</sequence>
<dbReference type="Pfam" id="PF21948">
    <property type="entry name" value="LplA-B_cat"/>
    <property type="match status" value="1"/>
</dbReference>
<dbReference type="EMBL" id="ML005548">
    <property type="protein sequence ID" value="RKP18143.1"/>
    <property type="molecule type" value="Genomic_DNA"/>
</dbReference>
<proteinExistence type="inferred from homology"/>
<dbReference type="SUPFAM" id="SSF55681">
    <property type="entry name" value="Class II aaRS and biotin synthetases"/>
    <property type="match status" value="1"/>
</dbReference>
<dbReference type="AlphaFoldDB" id="A0A4P9YF61"/>
<evidence type="ECO:0000256" key="2">
    <source>
        <dbReference type="ARBA" id="ARBA00005085"/>
    </source>
</evidence>
<dbReference type="Gene3D" id="3.30.930.10">
    <property type="entry name" value="Bira Bifunctional Protein, Domain 2"/>
    <property type="match status" value="1"/>
</dbReference>